<dbReference type="SUPFAM" id="SSF48371">
    <property type="entry name" value="ARM repeat"/>
    <property type="match status" value="1"/>
</dbReference>
<evidence type="ECO:0000313" key="5">
    <source>
        <dbReference type="EMBL" id="KAJ2784842.1"/>
    </source>
</evidence>
<dbReference type="Pfam" id="PF04064">
    <property type="entry name" value="DUF384"/>
    <property type="match status" value="1"/>
</dbReference>
<gene>
    <name evidence="5" type="primary">HGH1</name>
    <name evidence="5" type="ORF">H4R18_000876</name>
</gene>
<proteinExistence type="inferred from homology"/>
<reference evidence="5" key="1">
    <citation type="submission" date="2022-07" db="EMBL/GenBank/DDBJ databases">
        <title>Phylogenomic reconstructions and comparative analyses of Kickxellomycotina fungi.</title>
        <authorList>
            <person name="Reynolds N.K."/>
            <person name="Stajich J.E."/>
            <person name="Barry K."/>
            <person name="Grigoriev I.V."/>
            <person name="Crous P."/>
            <person name="Smith M.E."/>
        </authorList>
    </citation>
    <scope>NUCLEOTIDE SEQUENCE</scope>
    <source>
        <strain evidence="5">NBRC 105414</strain>
    </source>
</reference>
<dbReference type="PANTHER" id="PTHR13387:SF9">
    <property type="entry name" value="PROTEIN HGH1 HOMOLOG"/>
    <property type="match status" value="1"/>
</dbReference>
<dbReference type="Proteomes" id="UP001140217">
    <property type="component" value="Unassembled WGS sequence"/>
</dbReference>
<dbReference type="InterPro" id="IPR007206">
    <property type="entry name" value="Protein_HGH1_C"/>
</dbReference>
<feature type="domain" description="Protein HGH1 N-terminal" evidence="3">
    <location>
        <begin position="95"/>
        <end position="279"/>
    </location>
</feature>
<comment type="caution">
    <text evidence="5">The sequence shown here is derived from an EMBL/GenBank/DDBJ whole genome shotgun (WGS) entry which is preliminary data.</text>
</comment>
<evidence type="ECO:0000256" key="2">
    <source>
        <dbReference type="ARBA" id="ARBA00014076"/>
    </source>
</evidence>
<keyword evidence="6" id="KW-1185">Reference proteome</keyword>
<comment type="similarity">
    <text evidence="1">Belongs to the HGH1 family.</text>
</comment>
<organism evidence="5 6">
    <name type="scientific">Coemansia javaensis</name>
    <dbReference type="NCBI Taxonomy" id="2761396"/>
    <lineage>
        <taxon>Eukaryota</taxon>
        <taxon>Fungi</taxon>
        <taxon>Fungi incertae sedis</taxon>
        <taxon>Zoopagomycota</taxon>
        <taxon>Kickxellomycotina</taxon>
        <taxon>Kickxellomycetes</taxon>
        <taxon>Kickxellales</taxon>
        <taxon>Kickxellaceae</taxon>
        <taxon>Coemansia</taxon>
    </lineage>
</organism>
<evidence type="ECO:0000313" key="6">
    <source>
        <dbReference type="Proteomes" id="UP001140217"/>
    </source>
</evidence>
<dbReference type="InterPro" id="IPR016024">
    <property type="entry name" value="ARM-type_fold"/>
</dbReference>
<dbReference type="Pfam" id="PF04063">
    <property type="entry name" value="DUF383"/>
    <property type="match status" value="1"/>
</dbReference>
<sequence length="350" mass="38917">MEQLDELIGFLSSPRPDVRQLAVTYLVGFSHPTSDGFERLVSQAGQVVKPLLVLCHEAPAVAKKAMDTLVNLSTELAVCRELANEDMLGMVVRMITSPGCYIADPACMLLSNLTKLDDVCIQLCALRMGPTPGICDSPMALDQLTDVFVMGMERKYNKNATFACLANVFSNITNHDIGRRYFLERTAYDGRLPITKIMVFSECDDVVRRGGVDATMKNVCFAKDKHRELLDPDKTNMLPYILLPLCGPEDIDAEDVEKMPDEVQFLGADKKREPSAALRATLLEAINLLCSTHYGRETMRAKCIYPILREQHKAETNETCLELNERAVRLIIGDESAETISDADATFEDV</sequence>
<name>A0A9W8LMD6_9FUNG</name>
<evidence type="ECO:0000259" key="4">
    <source>
        <dbReference type="Pfam" id="PF04064"/>
    </source>
</evidence>
<evidence type="ECO:0000256" key="1">
    <source>
        <dbReference type="ARBA" id="ARBA00006712"/>
    </source>
</evidence>
<dbReference type="EMBL" id="JANBUL010000019">
    <property type="protein sequence ID" value="KAJ2784842.1"/>
    <property type="molecule type" value="Genomic_DNA"/>
</dbReference>
<dbReference type="Gene3D" id="1.25.10.10">
    <property type="entry name" value="Leucine-rich Repeat Variant"/>
    <property type="match status" value="1"/>
</dbReference>
<protein>
    <recommendedName>
        <fullName evidence="2">Protein HGH1 homolog</fullName>
    </recommendedName>
</protein>
<dbReference type="InterPro" id="IPR011989">
    <property type="entry name" value="ARM-like"/>
</dbReference>
<dbReference type="AlphaFoldDB" id="A0A9W8LMD6"/>
<dbReference type="InterPro" id="IPR007205">
    <property type="entry name" value="Protein_HGH1_N"/>
</dbReference>
<dbReference type="InterPro" id="IPR039717">
    <property type="entry name" value="Hgh1"/>
</dbReference>
<dbReference type="PANTHER" id="PTHR13387">
    <property type="entry name" value="PROTEIN HGH1 HOMOLOG"/>
    <property type="match status" value="1"/>
</dbReference>
<evidence type="ECO:0000259" key="3">
    <source>
        <dbReference type="Pfam" id="PF04063"/>
    </source>
</evidence>
<accession>A0A9W8LMD6</accession>
<feature type="domain" description="Protein HGH1 C-terminal" evidence="4">
    <location>
        <begin position="285"/>
        <end position="338"/>
    </location>
</feature>
<dbReference type="OrthoDB" id="338814at2759"/>